<dbReference type="GO" id="GO:0033528">
    <property type="term" value="P:S-methylmethionine cycle"/>
    <property type="evidence" value="ECO:0007669"/>
    <property type="project" value="TreeGrafter"/>
</dbReference>
<dbReference type="PIRSF" id="PIRSF037505">
    <property type="entry name" value="Betaine_HMT"/>
    <property type="match status" value="1"/>
</dbReference>
<keyword evidence="4 5" id="KW-0862">Zinc</keyword>
<dbReference type="Proteomes" id="UP000256964">
    <property type="component" value="Unassembled WGS sequence"/>
</dbReference>
<evidence type="ECO:0000313" key="8">
    <source>
        <dbReference type="Proteomes" id="UP000256964"/>
    </source>
</evidence>
<accession>A0A371DRN8</accession>
<dbReference type="GO" id="GO:0008270">
    <property type="term" value="F:zinc ion binding"/>
    <property type="evidence" value="ECO:0007669"/>
    <property type="project" value="InterPro"/>
</dbReference>
<organism evidence="7 8">
    <name type="scientific">Lentinus brumalis</name>
    <dbReference type="NCBI Taxonomy" id="2498619"/>
    <lineage>
        <taxon>Eukaryota</taxon>
        <taxon>Fungi</taxon>
        <taxon>Dikarya</taxon>
        <taxon>Basidiomycota</taxon>
        <taxon>Agaricomycotina</taxon>
        <taxon>Agaricomycetes</taxon>
        <taxon>Polyporales</taxon>
        <taxon>Polyporaceae</taxon>
        <taxon>Lentinus</taxon>
    </lineage>
</organism>
<evidence type="ECO:0000256" key="3">
    <source>
        <dbReference type="ARBA" id="ARBA00022723"/>
    </source>
</evidence>
<keyword evidence="3 5" id="KW-0479">Metal-binding</keyword>
<reference evidence="7 8" key="1">
    <citation type="journal article" date="2018" name="Biotechnol. Biofuels">
        <title>Integrative visual omics of the white-rot fungus Polyporus brumalis exposes the biotechnological potential of its oxidative enzymes for delignifying raw plant biomass.</title>
        <authorList>
            <person name="Miyauchi S."/>
            <person name="Rancon A."/>
            <person name="Drula E."/>
            <person name="Hage H."/>
            <person name="Chaduli D."/>
            <person name="Favel A."/>
            <person name="Grisel S."/>
            <person name="Henrissat B."/>
            <person name="Herpoel-Gimbert I."/>
            <person name="Ruiz-Duenas F.J."/>
            <person name="Chevret D."/>
            <person name="Hainaut M."/>
            <person name="Lin J."/>
            <person name="Wang M."/>
            <person name="Pangilinan J."/>
            <person name="Lipzen A."/>
            <person name="Lesage-Meessen L."/>
            <person name="Navarro D."/>
            <person name="Riley R."/>
            <person name="Grigoriev I.V."/>
            <person name="Zhou S."/>
            <person name="Raouche S."/>
            <person name="Rosso M.N."/>
        </authorList>
    </citation>
    <scope>NUCLEOTIDE SEQUENCE [LARGE SCALE GENOMIC DNA]</scope>
    <source>
        <strain evidence="7 8">BRFM 1820</strain>
    </source>
</reference>
<comment type="cofactor">
    <cofactor evidence="5">
        <name>Zn(2+)</name>
        <dbReference type="ChEBI" id="CHEBI:29105"/>
    </cofactor>
</comment>
<keyword evidence="2 5" id="KW-0808">Transferase</keyword>
<dbReference type="PROSITE" id="PS50970">
    <property type="entry name" value="HCY"/>
    <property type="match status" value="1"/>
</dbReference>
<dbReference type="GO" id="GO:0008898">
    <property type="term" value="F:S-adenosylmethionine-homocysteine S-methyltransferase activity"/>
    <property type="evidence" value="ECO:0007669"/>
    <property type="project" value="TreeGrafter"/>
</dbReference>
<dbReference type="GO" id="GO:0009086">
    <property type="term" value="P:methionine biosynthetic process"/>
    <property type="evidence" value="ECO:0007669"/>
    <property type="project" value="InterPro"/>
</dbReference>
<dbReference type="InterPro" id="IPR051486">
    <property type="entry name" value="Hcy_S-methyltransferase"/>
</dbReference>
<dbReference type="PANTHER" id="PTHR46015">
    <property type="entry name" value="ZGC:172121"/>
    <property type="match status" value="1"/>
</dbReference>
<dbReference type="OrthoDB" id="261426at2759"/>
<dbReference type="GO" id="GO:0032259">
    <property type="term" value="P:methylation"/>
    <property type="evidence" value="ECO:0007669"/>
    <property type="project" value="UniProtKB-KW"/>
</dbReference>
<dbReference type="PANTHER" id="PTHR46015:SF1">
    <property type="entry name" value="HOMOCYSTEINE S-METHYLTRANSFERASE-LIKE ISOFORM 1"/>
    <property type="match status" value="1"/>
</dbReference>
<dbReference type="InterPro" id="IPR036589">
    <property type="entry name" value="HCY_dom_sf"/>
</dbReference>
<keyword evidence="1 5" id="KW-0489">Methyltransferase</keyword>
<evidence type="ECO:0000256" key="5">
    <source>
        <dbReference type="PROSITE-ProRule" id="PRU00333"/>
    </source>
</evidence>
<evidence type="ECO:0000259" key="6">
    <source>
        <dbReference type="PROSITE" id="PS50970"/>
    </source>
</evidence>
<name>A0A371DRN8_9APHY</name>
<dbReference type="Gene3D" id="3.20.20.330">
    <property type="entry name" value="Homocysteine-binding-like domain"/>
    <property type="match status" value="1"/>
</dbReference>
<dbReference type="AlphaFoldDB" id="A0A371DRN8"/>
<dbReference type="Pfam" id="PF02574">
    <property type="entry name" value="S-methyl_trans"/>
    <property type="match status" value="1"/>
</dbReference>
<proteinExistence type="predicted"/>
<dbReference type="EMBL" id="KZ857383">
    <property type="protein sequence ID" value="RDX55226.1"/>
    <property type="molecule type" value="Genomic_DNA"/>
</dbReference>
<feature type="binding site" evidence="5">
    <location>
        <position position="371"/>
    </location>
    <ligand>
        <name>Zn(2+)</name>
        <dbReference type="ChEBI" id="CHEBI:29105"/>
    </ligand>
</feature>
<dbReference type="SUPFAM" id="SSF82282">
    <property type="entry name" value="Homocysteine S-methyltransferase"/>
    <property type="match status" value="1"/>
</dbReference>
<dbReference type="InterPro" id="IPR003726">
    <property type="entry name" value="HCY_dom"/>
</dbReference>
<dbReference type="STRING" id="139420.A0A371DRN8"/>
<sequence>MSTAEKFQPFPMLVLDGGLGTTLEDVFHKDISTPLWSAKPIEDDPEVIIAAHLAFLRAGADVILTSTYQCAYNTFERSGYSREDARQIMLKSVRLAVEAKRRYLEEQRNTKTSSQQLRSIKVALSLGPYGATLSPAQEFDGFYPPPFGPDLSLTSEKTNAFADEQEERAAIEALATFHFERLSVFADEPELWDVLDFVAFETVPLRREITAIRRAVAQLQIAKGLTPIGAPRKEDSQRMKRWWISTVHPDGRYPEMTIEGRRASTTEVAEAALLHRDNLPNPWGFGINCTGIDFLPGLLQRVQGVAEKAAEGGEKPWLVVYPNRGDVYDPKTQTWHKRKEEGGGWAGEMRAVVGEARKAQVWGGVIAGGCCKTGPHEIGCLAQELASMS</sequence>
<dbReference type="InterPro" id="IPR017226">
    <property type="entry name" value="BHMT-like"/>
</dbReference>
<evidence type="ECO:0000256" key="2">
    <source>
        <dbReference type="ARBA" id="ARBA00022679"/>
    </source>
</evidence>
<feature type="binding site" evidence="5">
    <location>
        <position position="289"/>
    </location>
    <ligand>
        <name>Zn(2+)</name>
        <dbReference type="ChEBI" id="CHEBI:29105"/>
    </ligand>
</feature>
<feature type="binding site" evidence="5">
    <location>
        <position position="370"/>
    </location>
    <ligand>
        <name>Zn(2+)</name>
        <dbReference type="ChEBI" id="CHEBI:29105"/>
    </ligand>
</feature>
<evidence type="ECO:0000256" key="1">
    <source>
        <dbReference type="ARBA" id="ARBA00022603"/>
    </source>
</evidence>
<evidence type="ECO:0000313" key="7">
    <source>
        <dbReference type="EMBL" id="RDX55226.1"/>
    </source>
</evidence>
<keyword evidence="8" id="KW-1185">Reference proteome</keyword>
<gene>
    <name evidence="7" type="ORF">OH76DRAFT_1552429</name>
</gene>
<evidence type="ECO:0000256" key="4">
    <source>
        <dbReference type="ARBA" id="ARBA00022833"/>
    </source>
</evidence>
<feature type="domain" description="Hcy-binding" evidence="6">
    <location>
        <begin position="1"/>
        <end position="385"/>
    </location>
</feature>
<protein>
    <submittedName>
        <fullName evidence="7">Homocysteine S-methyltransferase</fullName>
    </submittedName>
</protein>